<proteinExistence type="predicted"/>
<dbReference type="InterPro" id="IPR006311">
    <property type="entry name" value="TAT_signal"/>
</dbReference>
<name>A0ABR9LRW6_9ACTN</name>
<accession>A0ABR9LRW6</accession>
<keyword evidence="2" id="KW-0732">Signal</keyword>
<feature type="signal peptide" evidence="2">
    <location>
        <begin position="1"/>
        <end position="39"/>
    </location>
</feature>
<dbReference type="PROSITE" id="PS51318">
    <property type="entry name" value="TAT"/>
    <property type="match status" value="1"/>
</dbReference>
<reference evidence="3 4" key="1">
    <citation type="submission" date="2020-10" db="EMBL/GenBank/DDBJ databases">
        <title>Sequencing the genomes of 1000 actinobacteria strains.</title>
        <authorList>
            <person name="Klenk H.-P."/>
        </authorList>
    </citation>
    <scope>NUCLEOTIDE SEQUENCE [LARGE SCALE GENOMIC DNA]</scope>
    <source>
        <strain evidence="3 4">DSM 43173</strain>
    </source>
</reference>
<evidence type="ECO:0000256" key="2">
    <source>
        <dbReference type="SAM" id="SignalP"/>
    </source>
</evidence>
<feature type="region of interest" description="Disordered" evidence="1">
    <location>
        <begin position="44"/>
        <end position="78"/>
    </location>
</feature>
<feature type="chain" id="PRO_5045597614" evidence="2">
    <location>
        <begin position="40"/>
        <end position="165"/>
    </location>
</feature>
<dbReference type="Proteomes" id="UP000633509">
    <property type="component" value="Unassembled WGS sequence"/>
</dbReference>
<dbReference type="RefSeq" id="WP_192784507.1">
    <property type="nucleotide sequence ID" value="NZ_JADBEK010000001.1"/>
</dbReference>
<comment type="caution">
    <text evidence="3">The sequence shown here is derived from an EMBL/GenBank/DDBJ whole genome shotgun (WGS) entry which is preliminary data.</text>
</comment>
<dbReference type="EMBL" id="JADBEK010000001">
    <property type="protein sequence ID" value="MBE1583413.1"/>
    <property type="molecule type" value="Genomic_DNA"/>
</dbReference>
<evidence type="ECO:0000256" key="1">
    <source>
        <dbReference type="SAM" id="MobiDB-lite"/>
    </source>
</evidence>
<keyword evidence="4" id="KW-1185">Reference proteome</keyword>
<organism evidence="3 4">
    <name type="scientific">Nonomuraea angiospora</name>
    <dbReference type="NCBI Taxonomy" id="46172"/>
    <lineage>
        <taxon>Bacteria</taxon>
        <taxon>Bacillati</taxon>
        <taxon>Actinomycetota</taxon>
        <taxon>Actinomycetes</taxon>
        <taxon>Streptosporangiales</taxon>
        <taxon>Streptosporangiaceae</taxon>
        <taxon>Nonomuraea</taxon>
    </lineage>
</organism>
<sequence length="165" mass="16811">MASTRSESIAVSLGSPRRRAVASALATALLATLTPAAPATATATTTAETATGLSSAGQTAARPFSAQQATGGTVKVPRIDPDVKNAQLRLVVTATGSDDYRATLAWAELDPAFSGKKVLLAVTQDSAKLDREGPRLVVPGDVKGGRYVSGVVRLHVGDTDALDPS</sequence>
<gene>
    <name evidence="3" type="ORF">H4W80_001671</name>
</gene>
<evidence type="ECO:0000313" key="4">
    <source>
        <dbReference type="Proteomes" id="UP000633509"/>
    </source>
</evidence>
<feature type="compositionally biased region" description="Low complexity" evidence="1">
    <location>
        <begin position="44"/>
        <end position="57"/>
    </location>
</feature>
<evidence type="ECO:0000313" key="3">
    <source>
        <dbReference type="EMBL" id="MBE1583413.1"/>
    </source>
</evidence>
<protein>
    <submittedName>
        <fullName evidence="3">Membrane protein</fullName>
    </submittedName>
</protein>